<dbReference type="Pfam" id="PF00005">
    <property type="entry name" value="ABC_tran"/>
    <property type="match status" value="1"/>
</dbReference>
<evidence type="ECO:0000256" key="2">
    <source>
        <dbReference type="ARBA" id="ARBA00022741"/>
    </source>
</evidence>
<dbReference type="OrthoDB" id="6461291at2"/>
<comment type="function">
    <text evidence="5">Part of the ABC transporter complex HmuTUV involved in hemin import. Responsible for energy coupling to the transport system.</text>
</comment>
<dbReference type="Proteomes" id="UP000218765">
    <property type="component" value="Chromosome"/>
</dbReference>
<organism evidence="7 8">
    <name type="scientific">Thiohalobacter thiocyanaticus</name>
    <dbReference type="NCBI Taxonomy" id="585455"/>
    <lineage>
        <taxon>Bacteria</taxon>
        <taxon>Pseudomonadati</taxon>
        <taxon>Pseudomonadota</taxon>
        <taxon>Gammaproteobacteria</taxon>
        <taxon>Thiohalobacterales</taxon>
        <taxon>Thiohalobacteraceae</taxon>
        <taxon>Thiohalobacter</taxon>
    </lineage>
</organism>
<feature type="domain" description="ABC transporter" evidence="6">
    <location>
        <begin position="4"/>
        <end position="240"/>
    </location>
</feature>
<dbReference type="CDD" id="cd03214">
    <property type="entry name" value="ABC_Iron-Siderophores_B12_Hemin"/>
    <property type="match status" value="1"/>
</dbReference>
<reference evidence="7 8" key="1">
    <citation type="submission" date="2017-05" db="EMBL/GenBank/DDBJ databases">
        <title>Thiocyanate degradation by Thiohalobacter thiocyanaticus FOKN1.</title>
        <authorList>
            <person name="Oshiki M."/>
            <person name="Fukushima T."/>
            <person name="Kawano S."/>
            <person name="Nakagawa J."/>
        </authorList>
    </citation>
    <scope>NUCLEOTIDE SEQUENCE [LARGE SCALE GENOMIC DNA]</scope>
    <source>
        <strain evidence="7 8">FOKN1</strain>
    </source>
</reference>
<dbReference type="EMBL" id="AP018052">
    <property type="protein sequence ID" value="BAZ95132.1"/>
    <property type="molecule type" value="Genomic_DNA"/>
</dbReference>
<dbReference type="InterPro" id="IPR027417">
    <property type="entry name" value="P-loop_NTPase"/>
</dbReference>
<keyword evidence="8" id="KW-1185">Reference proteome</keyword>
<evidence type="ECO:0000313" key="8">
    <source>
        <dbReference type="Proteomes" id="UP000218765"/>
    </source>
</evidence>
<dbReference type="PANTHER" id="PTHR42794:SF1">
    <property type="entry name" value="HEMIN IMPORT ATP-BINDING PROTEIN HMUV"/>
    <property type="match status" value="1"/>
</dbReference>
<gene>
    <name evidence="7" type="ORF">FOKN1_2772</name>
</gene>
<keyword evidence="4" id="KW-1278">Translocase</keyword>
<accession>A0A1Z4VUN0</accession>
<name>A0A1Z4VUN0_9GAMM</name>
<dbReference type="PANTHER" id="PTHR42794">
    <property type="entry name" value="HEMIN IMPORT ATP-BINDING PROTEIN HMUV"/>
    <property type="match status" value="1"/>
</dbReference>
<dbReference type="InterPro" id="IPR003439">
    <property type="entry name" value="ABC_transporter-like_ATP-bd"/>
</dbReference>
<evidence type="ECO:0000256" key="1">
    <source>
        <dbReference type="ARBA" id="ARBA00022448"/>
    </source>
</evidence>
<evidence type="ECO:0000256" key="5">
    <source>
        <dbReference type="ARBA" id="ARBA00037066"/>
    </source>
</evidence>
<dbReference type="AlphaFoldDB" id="A0A1Z4VUN0"/>
<evidence type="ECO:0000256" key="3">
    <source>
        <dbReference type="ARBA" id="ARBA00022840"/>
    </source>
</evidence>
<dbReference type="PROSITE" id="PS50893">
    <property type="entry name" value="ABC_TRANSPORTER_2"/>
    <property type="match status" value="1"/>
</dbReference>
<evidence type="ECO:0000313" key="7">
    <source>
        <dbReference type="EMBL" id="BAZ95132.1"/>
    </source>
</evidence>
<dbReference type="Gene3D" id="3.40.50.300">
    <property type="entry name" value="P-loop containing nucleotide triphosphate hydrolases"/>
    <property type="match status" value="1"/>
</dbReference>
<dbReference type="SMART" id="SM00382">
    <property type="entry name" value="AAA"/>
    <property type="match status" value="1"/>
</dbReference>
<proteinExistence type="predicted"/>
<dbReference type="InterPro" id="IPR003593">
    <property type="entry name" value="AAA+_ATPase"/>
</dbReference>
<dbReference type="GO" id="GO:0016887">
    <property type="term" value="F:ATP hydrolysis activity"/>
    <property type="evidence" value="ECO:0007669"/>
    <property type="project" value="InterPro"/>
</dbReference>
<dbReference type="InterPro" id="IPR017871">
    <property type="entry name" value="ABC_transporter-like_CS"/>
</dbReference>
<dbReference type="RefSeq" id="WP_096367150.1">
    <property type="nucleotide sequence ID" value="NZ_AP018052.1"/>
</dbReference>
<keyword evidence="1" id="KW-0813">Transport</keyword>
<dbReference type="GO" id="GO:0005524">
    <property type="term" value="F:ATP binding"/>
    <property type="evidence" value="ECO:0007669"/>
    <property type="project" value="UniProtKB-KW"/>
</dbReference>
<keyword evidence="3" id="KW-0067">ATP-binding</keyword>
<evidence type="ECO:0000256" key="4">
    <source>
        <dbReference type="ARBA" id="ARBA00022967"/>
    </source>
</evidence>
<dbReference type="KEGG" id="ttc:FOKN1_2772"/>
<sequence>MSLLRAEQLGINIGPRRLVAGLDLAVEPGQCWAILGPNGSGKTTLLHCLARLRQPETGRILIDEQPLESFARKPLARRLGLMPQDNHDPFPLQLREAALLGRYPHLGGWQWEGREEVARVDQILGELELLALAERNIQTLSGGERRRLAFATLLVQDPALLLLDEPTNHLDLRRQLDVLQRVRRSLDHSDKAALLVLHDVNLAARFCNHVLMLMPDGTCLQGPVDELLNTGNLSRLYAWPMQSVAADGGRFWFPQL</sequence>
<evidence type="ECO:0000259" key="6">
    <source>
        <dbReference type="PROSITE" id="PS50893"/>
    </source>
</evidence>
<keyword evidence="2" id="KW-0547">Nucleotide-binding</keyword>
<dbReference type="SUPFAM" id="SSF52540">
    <property type="entry name" value="P-loop containing nucleoside triphosphate hydrolases"/>
    <property type="match status" value="1"/>
</dbReference>
<protein>
    <submittedName>
        <fullName evidence="7">ABC-type cobalamin/Fe3+-siderophores transporters, ATPase components</fullName>
    </submittedName>
</protein>
<dbReference type="PROSITE" id="PS00211">
    <property type="entry name" value="ABC_TRANSPORTER_1"/>
    <property type="match status" value="1"/>
</dbReference>